<reference evidence="2" key="1">
    <citation type="submission" date="2018-05" db="EMBL/GenBank/DDBJ databases">
        <authorList>
            <person name="Lanie J.A."/>
            <person name="Ng W.-L."/>
            <person name="Kazmierczak K.M."/>
            <person name="Andrzejewski T.M."/>
            <person name="Davidsen T.M."/>
            <person name="Wayne K.J."/>
            <person name="Tettelin H."/>
            <person name="Glass J.I."/>
            <person name="Rusch D."/>
            <person name="Podicherti R."/>
            <person name="Tsui H.-C.T."/>
            <person name="Winkler M.E."/>
        </authorList>
    </citation>
    <scope>NUCLEOTIDE SEQUENCE</scope>
</reference>
<dbReference type="EMBL" id="UINC01016076">
    <property type="protein sequence ID" value="SVA67233.1"/>
    <property type="molecule type" value="Genomic_DNA"/>
</dbReference>
<evidence type="ECO:0000313" key="2">
    <source>
        <dbReference type="EMBL" id="SVA67233.1"/>
    </source>
</evidence>
<accession>A0A381XSL0</accession>
<name>A0A381XSL0_9ZZZZ</name>
<keyword evidence="1" id="KW-1133">Transmembrane helix</keyword>
<dbReference type="AlphaFoldDB" id="A0A381XSL0"/>
<feature type="transmembrane region" description="Helical" evidence="1">
    <location>
        <begin position="7"/>
        <end position="28"/>
    </location>
</feature>
<evidence type="ECO:0000256" key="1">
    <source>
        <dbReference type="SAM" id="Phobius"/>
    </source>
</evidence>
<sequence length="69" mass="8233">MKSKDKWMKYGGWTLSFLTIAIGASFLWPHFHVALLGFALIYLGIRIFNFSTFDEYKEKRMKLLLKLWN</sequence>
<protein>
    <submittedName>
        <fullName evidence="2">Uncharacterized protein</fullName>
    </submittedName>
</protein>
<organism evidence="2">
    <name type="scientific">marine metagenome</name>
    <dbReference type="NCBI Taxonomy" id="408172"/>
    <lineage>
        <taxon>unclassified sequences</taxon>
        <taxon>metagenomes</taxon>
        <taxon>ecological metagenomes</taxon>
    </lineage>
</organism>
<keyword evidence="1" id="KW-0472">Membrane</keyword>
<gene>
    <name evidence="2" type="ORF">METZ01_LOCUS120087</name>
</gene>
<proteinExistence type="predicted"/>
<keyword evidence="1" id="KW-0812">Transmembrane</keyword>
<feature type="transmembrane region" description="Helical" evidence="1">
    <location>
        <begin position="34"/>
        <end position="53"/>
    </location>
</feature>